<dbReference type="NCBIfam" id="TIGR01129">
    <property type="entry name" value="secD"/>
    <property type="match status" value="1"/>
</dbReference>
<evidence type="ECO:0000259" key="13">
    <source>
        <dbReference type="Pfam" id="PF22599"/>
    </source>
</evidence>
<dbReference type="InterPro" id="IPR005791">
    <property type="entry name" value="SecD"/>
</dbReference>
<dbReference type="Pfam" id="PF21760">
    <property type="entry name" value="SecD_1st"/>
    <property type="match status" value="1"/>
</dbReference>
<feature type="transmembrane region" description="Helical" evidence="10">
    <location>
        <begin position="461"/>
        <end position="483"/>
    </location>
</feature>
<evidence type="ECO:0000256" key="5">
    <source>
        <dbReference type="ARBA" id="ARBA00022692"/>
    </source>
</evidence>
<dbReference type="PRINTS" id="PR00702">
    <property type="entry name" value="ACRIFLAVINRP"/>
</dbReference>
<comment type="function">
    <text evidence="10">Part of the Sec protein translocase complex. Interacts with the SecYEG preprotein conducting channel. SecDF uses the proton motive force (PMF) to complete protein translocation after the ATP-dependent function of SecA.</text>
</comment>
<evidence type="ECO:0000313" key="14">
    <source>
        <dbReference type="EMBL" id="RCL72842.1"/>
    </source>
</evidence>
<keyword evidence="9 10" id="KW-0472">Membrane</keyword>
<dbReference type="GO" id="GO:0065002">
    <property type="term" value="P:intracellular protein transmembrane transport"/>
    <property type="evidence" value="ECO:0007669"/>
    <property type="project" value="UniProtKB-UniRule"/>
</dbReference>
<comment type="caution">
    <text evidence="10">Lacks conserved residue(s) required for the propagation of feature annotation.</text>
</comment>
<feature type="transmembrane region" description="Helical" evidence="10">
    <location>
        <begin position="393"/>
        <end position="413"/>
    </location>
</feature>
<dbReference type="AlphaFoldDB" id="A0A368DLX8"/>
<dbReference type="InterPro" id="IPR055344">
    <property type="entry name" value="SecD_SecF_C_bact"/>
</dbReference>
<dbReference type="PANTHER" id="PTHR30081">
    <property type="entry name" value="PROTEIN-EXPORT MEMBRANE PROTEIN SEC"/>
    <property type="match status" value="1"/>
</dbReference>
<feature type="transmembrane region" description="Helical" evidence="10">
    <location>
        <begin position="419"/>
        <end position="440"/>
    </location>
</feature>
<dbReference type="Gene3D" id="3.30.1360.200">
    <property type="match status" value="1"/>
</dbReference>
<keyword evidence="2 10" id="KW-0813">Transport</keyword>
<dbReference type="InterPro" id="IPR022646">
    <property type="entry name" value="SecD/SecF_CS"/>
</dbReference>
<keyword evidence="8 10" id="KW-0811">Translocation</keyword>
<evidence type="ECO:0000256" key="9">
    <source>
        <dbReference type="ARBA" id="ARBA00023136"/>
    </source>
</evidence>
<keyword evidence="4" id="KW-0997">Cell inner membrane</keyword>
<evidence type="ECO:0000256" key="3">
    <source>
        <dbReference type="ARBA" id="ARBA00022475"/>
    </source>
</evidence>
<evidence type="ECO:0000256" key="1">
    <source>
        <dbReference type="ARBA" id="ARBA00004651"/>
    </source>
</evidence>
<keyword evidence="5 10" id="KW-0812">Transmembrane</keyword>
<protein>
    <recommendedName>
        <fullName evidence="10">Protein translocase subunit SecD</fullName>
    </recommendedName>
</protein>
<dbReference type="InterPro" id="IPR054384">
    <property type="entry name" value="SecDF_P1_head"/>
</dbReference>
<gene>
    <name evidence="10 14" type="primary">secD</name>
    <name evidence="14" type="ORF">DBW71_04825</name>
</gene>
<dbReference type="InterPro" id="IPR048634">
    <property type="entry name" value="SecD_SecF_C"/>
</dbReference>
<sequence>MLYFSKFKSLTVIIVSFLGIIFAFPNLLSSEKIDSLPSIFPSKQINLGLDLRGGSHLLIEVDASVIALERIDNIYNDLRLELRKENISLAEIDQRNDQIVLSLSNLSSAEKLRDILEDLSQDIVGINPSVQNNQELDVVEVTQNSYVIKLTEAAIDSLTRRSVDQSIEIVRRRIDELGTKEPSIQRQGKSRIIIQVPGLDNPQRLKELLGTTAKMTFHLMDPLADVDDIPRSSMLLYSRDNNQTPYIVMRRSMIGGDNLVDAQPGFDSQTNRPVVNFRFDGQGARKFGKITTDNVGKPFAIVLDNEVISSPIINEPILGGSGMISGSFTVQEANDLAILLRAGALPAPLIILEERTVGPDLGADSIKAGKIAALLGLLFVLLYMFISYGRFGIYSNISLAINLSLIIAILSLLQATLTLPGIAGIILTIGMAVDANVLIFERIREELNNKKSPINAIDNGYKRALTTILDANITTFIAAIILFQLGSGPIKGFSITLAIGIITSVFTAFTVTRFMVARWIRKSNPKEISI</sequence>
<name>A0A368DLX8_9PROT</name>
<dbReference type="InterPro" id="IPR001036">
    <property type="entry name" value="Acrflvin-R"/>
</dbReference>
<evidence type="ECO:0000256" key="6">
    <source>
        <dbReference type="ARBA" id="ARBA00022927"/>
    </source>
</evidence>
<dbReference type="InterPro" id="IPR048631">
    <property type="entry name" value="SecD_1st"/>
</dbReference>
<dbReference type="GO" id="GO:0015450">
    <property type="term" value="F:protein-transporting ATPase activity"/>
    <property type="evidence" value="ECO:0007669"/>
    <property type="project" value="InterPro"/>
</dbReference>
<comment type="subunit">
    <text evidence="10">Forms a complex with SecF. Part of the essential Sec protein translocation apparatus which comprises SecA, SecYEG and auxiliary proteins SecDF-YajC and YidC.</text>
</comment>
<evidence type="ECO:0000256" key="2">
    <source>
        <dbReference type="ARBA" id="ARBA00022448"/>
    </source>
</evidence>
<feature type="transmembrane region" description="Helical" evidence="10">
    <location>
        <begin position="368"/>
        <end position="386"/>
    </location>
</feature>
<dbReference type="GO" id="GO:0043952">
    <property type="term" value="P:protein transport by the Sec complex"/>
    <property type="evidence" value="ECO:0007669"/>
    <property type="project" value="UniProtKB-UniRule"/>
</dbReference>
<dbReference type="HAMAP" id="MF_01463_B">
    <property type="entry name" value="SecD_B"/>
    <property type="match status" value="1"/>
</dbReference>
<dbReference type="FunFam" id="1.20.1640.10:FF:000004">
    <property type="entry name" value="Protein translocase subunit SecD"/>
    <property type="match status" value="1"/>
</dbReference>
<proteinExistence type="inferred from homology"/>
<feature type="domain" description="Protein export membrane protein SecD/SecF C-terminal" evidence="11">
    <location>
        <begin position="352"/>
        <end position="515"/>
    </location>
</feature>
<organism evidence="14 15">
    <name type="scientific">PS1 clade bacterium</name>
    <dbReference type="NCBI Taxonomy" id="2175152"/>
    <lineage>
        <taxon>Bacteria</taxon>
        <taxon>Pseudomonadati</taxon>
        <taxon>Pseudomonadota</taxon>
        <taxon>Alphaproteobacteria</taxon>
        <taxon>PS1 clade</taxon>
    </lineage>
</organism>
<dbReference type="Proteomes" id="UP000253570">
    <property type="component" value="Unassembled WGS sequence"/>
</dbReference>
<feature type="transmembrane region" description="Helical" evidence="10">
    <location>
        <begin position="495"/>
        <end position="516"/>
    </location>
</feature>
<evidence type="ECO:0000256" key="4">
    <source>
        <dbReference type="ARBA" id="ARBA00022519"/>
    </source>
</evidence>
<dbReference type="Pfam" id="PF02355">
    <property type="entry name" value="SecD_SecF_C"/>
    <property type="match status" value="1"/>
</dbReference>
<evidence type="ECO:0000313" key="15">
    <source>
        <dbReference type="Proteomes" id="UP000253570"/>
    </source>
</evidence>
<dbReference type="Gene3D" id="3.30.70.3400">
    <property type="match status" value="2"/>
</dbReference>
<feature type="domain" description="SecDF P1 head subdomain" evidence="13">
    <location>
        <begin position="235"/>
        <end position="347"/>
    </location>
</feature>
<keyword evidence="7 10" id="KW-1133">Transmembrane helix</keyword>
<comment type="similarity">
    <text evidence="10">Belongs to the SecD/SecF family. SecD subfamily.</text>
</comment>
<dbReference type="GO" id="GO:0005886">
    <property type="term" value="C:plasma membrane"/>
    <property type="evidence" value="ECO:0007669"/>
    <property type="project" value="UniProtKB-SubCell"/>
</dbReference>
<dbReference type="Pfam" id="PF22599">
    <property type="entry name" value="SecDF_P1_head"/>
    <property type="match status" value="1"/>
</dbReference>
<reference evidence="14 15" key="1">
    <citation type="journal article" date="2018" name="Microbiome">
        <title>Fine metagenomic profile of the Mediterranean stratified and mixed water columns revealed by assembly and recruitment.</title>
        <authorList>
            <person name="Haro-Moreno J.M."/>
            <person name="Lopez-Perez M."/>
            <person name="De La Torre J.R."/>
            <person name="Picazo A."/>
            <person name="Camacho A."/>
            <person name="Rodriguez-Valera F."/>
        </authorList>
    </citation>
    <scope>NUCLEOTIDE SEQUENCE [LARGE SCALE GENOMIC DNA]</scope>
    <source>
        <strain evidence="14">MED-G57</strain>
    </source>
</reference>
<feature type="domain" description="Protein translocase subunit SecDF P1" evidence="12">
    <location>
        <begin position="163"/>
        <end position="221"/>
    </location>
</feature>
<dbReference type="NCBIfam" id="TIGR00916">
    <property type="entry name" value="2A0604s01"/>
    <property type="match status" value="1"/>
</dbReference>
<evidence type="ECO:0000259" key="11">
    <source>
        <dbReference type="Pfam" id="PF02355"/>
    </source>
</evidence>
<evidence type="ECO:0000259" key="12">
    <source>
        <dbReference type="Pfam" id="PF21760"/>
    </source>
</evidence>
<dbReference type="EMBL" id="QOQD01000011">
    <property type="protein sequence ID" value="RCL72842.1"/>
    <property type="molecule type" value="Genomic_DNA"/>
</dbReference>
<evidence type="ECO:0000256" key="7">
    <source>
        <dbReference type="ARBA" id="ARBA00022989"/>
    </source>
</evidence>
<dbReference type="InterPro" id="IPR022813">
    <property type="entry name" value="SecD/SecF_arch_bac"/>
</dbReference>
<accession>A0A368DLX8</accession>
<keyword evidence="3 10" id="KW-1003">Cell membrane</keyword>
<dbReference type="PANTHER" id="PTHR30081:SF1">
    <property type="entry name" value="PROTEIN TRANSLOCASE SUBUNIT SECD"/>
    <property type="match status" value="1"/>
</dbReference>
<evidence type="ECO:0000256" key="10">
    <source>
        <dbReference type="HAMAP-Rule" id="MF_01463"/>
    </source>
</evidence>
<dbReference type="FunFam" id="3.30.1360.200:FF:000002">
    <property type="entry name" value="Preprotein translocase subunit SecD"/>
    <property type="match status" value="1"/>
</dbReference>
<dbReference type="SUPFAM" id="SSF82866">
    <property type="entry name" value="Multidrug efflux transporter AcrB transmembrane domain"/>
    <property type="match status" value="1"/>
</dbReference>
<dbReference type="GO" id="GO:0006605">
    <property type="term" value="P:protein targeting"/>
    <property type="evidence" value="ECO:0007669"/>
    <property type="project" value="UniProtKB-UniRule"/>
</dbReference>
<evidence type="ECO:0000256" key="8">
    <source>
        <dbReference type="ARBA" id="ARBA00023010"/>
    </source>
</evidence>
<comment type="caution">
    <text evidence="14">The sequence shown here is derived from an EMBL/GenBank/DDBJ whole genome shotgun (WGS) entry which is preliminary data.</text>
</comment>
<dbReference type="Pfam" id="PF07549">
    <property type="entry name" value="Sec_GG"/>
    <property type="match status" value="1"/>
</dbReference>
<comment type="subcellular location">
    <subcellularLocation>
        <location evidence="1 10">Cell membrane</location>
        <topology evidence="1 10">Multi-pass membrane protein</topology>
    </subcellularLocation>
</comment>
<dbReference type="Gene3D" id="1.20.1640.10">
    <property type="entry name" value="Multidrug efflux transporter AcrB transmembrane domain"/>
    <property type="match status" value="1"/>
</dbReference>
<keyword evidence="6 10" id="KW-0653">Protein transport</keyword>